<comment type="caution">
    <text evidence="1">The sequence shown here is derived from an EMBL/GenBank/DDBJ whole genome shotgun (WGS) entry which is preliminary data.</text>
</comment>
<protein>
    <submittedName>
        <fullName evidence="1">Uncharacterized protein</fullName>
    </submittedName>
</protein>
<dbReference type="AlphaFoldDB" id="A0A561C700"/>
<proteinExistence type="predicted"/>
<gene>
    <name evidence="1" type="ORF">FB550_1395</name>
</gene>
<evidence type="ECO:0000313" key="1">
    <source>
        <dbReference type="EMBL" id="TWD86837.1"/>
    </source>
</evidence>
<keyword evidence="2" id="KW-1185">Reference proteome</keyword>
<dbReference type="EMBL" id="VIVN01000039">
    <property type="protein sequence ID" value="TWD86837.1"/>
    <property type="molecule type" value="Genomic_DNA"/>
</dbReference>
<accession>A0A561C700</accession>
<dbReference type="RefSeq" id="WP_144568938.1">
    <property type="nucleotide sequence ID" value="NZ_VIVN01000039.1"/>
</dbReference>
<evidence type="ECO:0000313" key="2">
    <source>
        <dbReference type="Proteomes" id="UP000319671"/>
    </source>
</evidence>
<organism evidence="1 2">
    <name type="scientific">Neobacillus bataviensis</name>
    <dbReference type="NCBI Taxonomy" id="220685"/>
    <lineage>
        <taxon>Bacteria</taxon>
        <taxon>Bacillati</taxon>
        <taxon>Bacillota</taxon>
        <taxon>Bacilli</taxon>
        <taxon>Bacillales</taxon>
        <taxon>Bacillaceae</taxon>
        <taxon>Neobacillus</taxon>
    </lineage>
</organism>
<name>A0A561C700_9BACI</name>
<sequence length="66" mass="7737">MNLYEKLPNDFLIDFYYEICKNIEKGILTKAMYYELGLITSVLDQRGIILSKPTDFEDVVKQKNIS</sequence>
<dbReference type="Proteomes" id="UP000319671">
    <property type="component" value="Unassembled WGS sequence"/>
</dbReference>
<reference evidence="1 2" key="1">
    <citation type="submission" date="2019-06" db="EMBL/GenBank/DDBJ databases">
        <title>Sorghum-associated microbial communities from plants grown in Nebraska, USA.</title>
        <authorList>
            <person name="Schachtman D."/>
        </authorList>
    </citation>
    <scope>NUCLEOTIDE SEQUENCE [LARGE SCALE GENOMIC DNA]</scope>
    <source>
        <strain evidence="1 2">2482</strain>
    </source>
</reference>